<dbReference type="GO" id="GO:0004385">
    <property type="term" value="F:GMP kinase activity"/>
    <property type="evidence" value="ECO:0007669"/>
    <property type="project" value="UniProtKB-UniRule"/>
</dbReference>
<keyword evidence="14" id="KW-1185">Reference proteome</keyword>
<keyword evidence="9 11" id="KW-0067">ATP-binding</keyword>
<dbReference type="NCBIfam" id="TIGR03263">
    <property type="entry name" value="guanyl_kin"/>
    <property type="match status" value="1"/>
</dbReference>
<evidence type="ECO:0000313" key="13">
    <source>
        <dbReference type="EMBL" id="QPG05776.1"/>
    </source>
</evidence>
<comment type="function">
    <text evidence="11">Essential for recycling GMP and indirectly, cGMP.</text>
</comment>
<evidence type="ECO:0000256" key="11">
    <source>
        <dbReference type="HAMAP-Rule" id="MF_00328"/>
    </source>
</evidence>
<keyword evidence="5 11" id="KW-0963">Cytoplasm</keyword>
<dbReference type="InterPro" id="IPR027417">
    <property type="entry name" value="P-loop_NTPase"/>
</dbReference>
<dbReference type="SMART" id="SM00072">
    <property type="entry name" value="GuKc"/>
    <property type="match status" value="1"/>
</dbReference>
<dbReference type="CDD" id="cd00071">
    <property type="entry name" value="GMPK"/>
    <property type="match status" value="1"/>
</dbReference>
<dbReference type="EC" id="2.7.4.8" evidence="3 11"/>
<evidence type="ECO:0000256" key="8">
    <source>
        <dbReference type="ARBA" id="ARBA00022777"/>
    </source>
</evidence>
<dbReference type="SUPFAM" id="SSF52540">
    <property type="entry name" value="P-loop containing nucleoside triphosphate hydrolases"/>
    <property type="match status" value="1"/>
</dbReference>
<evidence type="ECO:0000256" key="9">
    <source>
        <dbReference type="ARBA" id="ARBA00022840"/>
    </source>
</evidence>
<dbReference type="GO" id="GO:0005524">
    <property type="term" value="F:ATP binding"/>
    <property type="evidence" value="ECO:0007669"/>
    <property type="project" value="UniProtKB-UniRule"/>
</dbReference>
<evidence type="ECO:0000256" key="6">
    <source>
        <dbReference type="ARBA" id="ARBA00022679"/>
    </source>
</evidence>
<sequence>MSAQLGNLFILAAPSGAGKSSLIKALLEKHDTADAYPMQVSVSHTTRLPRPGEVDGVHYHFVSRQQFEELIELGVFFEWAEVFGNYYGTSRVTIEQTLHQGTDVFLDIDWQGARQVKKLLPDACGIFILPPSTAVLKERLNKRGQDSDEVIAARMQEAVSEMSHYNEFDYVLVNDDFATALGDLESVVRAHRQRTSKQKMRHTDLLQDLLGDQSTDECE</sequence>
<evidence type="ECO:0000256" key="10">
    <source>
        <dbReference type="ARBA" id="ARBA00030128"/>
    </source>
</evidence>
<dbReference type="AlphaFoldDB" id="A0A7S9HDQ1"/>
<accession>A0A7S9HDQ1</accession>
<comment type="catalytic activity">
    <reaction evidence="11">
        <text>GMP + ATP = GDP + ADP</text>
        <dbReference type="Rhea" id="RHEA:20780"/>
        <dbReference type="ChEBI" id="CHEBI:30616"/>
        <dbReference type="ChEBI" id="CHEBI:58115"/>
        <dbReference type="ChEBI" id="CHEBI:58189"/>
        <dbReference type="ChEBI" id="CHEBI:456216"/>
        <dbReference type="EC" id="2.7.4.8"/>
    </reaction>
</comment>
<dbReference type="EMBL" id="CP064795">
    <property type="protein sequence ID" value="QPG05776.1"/>
    <property type="molecule type" value="Genomic_DNA"/>
</dbReference>
<comment type="subcellular location">
    <subcellularLocation>
        <location evidence="1 11">Cytoplasm</location>
    </subcellularLocation>
</comment>
<dbReference type="Proteomes" id="UP000595095">
    <property type="component" value="Chromosome"/>
</dbReference>
<organism evidence="13 14">
    <name type="scientific">Salinimonas marina</name>
    <dbReference type="NCBI Taxonomy" id="2785918"/>
    <lineage>
        <taxon>Bacteria</taxon>
        <taxon>Pseudomonadati</taxon>
        <taxon>Pseudomonadota</taxon>
        <taxon>Gammaproteobacteria</taxon>
        <taxon>Alteromonadales</taxon>
        <taxon>Alteromonadaceae</taxon>
        <taxon>Alteromonas/Salinimonas group</taxon>
        <taxon>Salinimonas</taxon>
    </lineage>
</organism>
<dbReference type="GO" id="GO:0005829">
    <property type="term" value="C:cytosol"/>
    <property type="evidence" value="ECO:0007669"/>
    <property type="project" value="TreeGrafter"/>
</dbReference>
<evidence type="ECO:0000259" key="12">
    <source>
        <dbReference type="PROSITE" id="PS50052"/>
    </source>
</evidence>
<comment type="similarity">
    <text evidence="2 11">Belongs to the guanylate kinase family.</text>
</comment>
<dbReference type="Pfam" id="PF00625">
    <property type="entry name" value="Guanylate_kin"/>
    <property type="match status" value="1"/>
</dbReference>
<evidence type="ECO:0000256" key="5">
    <source>
        <dbReference type="ARBA" id="ARBA00022490"/>
    </source>
</evidence>
<evidence type="ECO:0000256" key="3">
    <source>
        <dbReference type="ARBA" id="ARBA00012961"/>
    </source>
</evidence>
<proteinExistence type="inferred from homology"/>
<name>A0A7S9HDQ1_9ALTE</name>
<protein>
    <recommendedName>
        <fullName evidence="4 11">Guanylate kinase</fullName>
        <ecNumber evidence="3 11">2.7.4.8</ecNumber>
    </recommendedName>
    <alternativeName>
        <fullName evidence="10 11">GMP kinase</fullName>
    </alternativeName>
</protein>
<dbReference type="Gene3D" id="3.40.50.300">
    <property type="entry name" value="P-loop containing nucleotide triphosphate hydrolases"/>
    <property type="match status" value="1"/>
</dbReference>
<gene>
    <name evidence="11 13" type="primary">gmk</name>
    <name evidence="13" type="ORF">IT774_00325</name>
</gene>
<dbReference type="InterPro" id="IPR008145">
    <property type="entry name" value="GK/Ca_channel_bsu"/>
</dbReference>
<keyword evidence="7 11" id="KW-0547">Nucleotide-binding</keyword>
<feature type="binding site" evidence="11">
    <location>
        <begin position="13"/>
        <end position="20"/>
    </location>
    <ligand>
        <name>ATP</name>
        <dbReference type="ChEBI" id="CHEBI:30616"/>
    </ligand>
</feature>
<feature type="domain" description="Guanylate kinase-like" evidence="12">
    <location>
        <begin position="6"/>
        <end position="189"/>
    </location>
</feature>
<dbReference type="FunFam" id="3.40.50.300:FF:000084">
    <property type="entry name" value="Guanylate kinase"/>
    <property type="match status" value="1"/>
</dbReference>
<dbReference type="RefSeq" id="WP_195810859.1">
    <property type="nucleotide sequence ID" value="NZ_CP064795.1"/>
</dbReference>
<evidence type="ECO:0000256" key="4">
    <source>
        <dbReference type="ARBA" id="ARBA00016296"/>
    </source>
</evidence>
<evidence type="ECO:0000256" key="1">
    <source>
        <dbReference type="ARBA" id="ARBA00004496"/>
    </source>
</evidence>
<dbReference type="PANTHER" id="PTHR23117">
    <property type="entry name" value="GUANYLATE KINASE-RELATED"/>
    <property type="match status" value="1"/>
</dbReference>
<keyword evidence="6 11" id="KW-0808">Transferase</keyword>
<dbReference type="InterPro" id="IPR008144">
    <property type="entry name" value="Guanylate_kin-like_dom"/>
</dbReference>
<dbReference type="InterPro" id="IPR017665">
    <property type="entry name" value="Guanylate_kinase"/>
</dbReference>
<dbReference type="InterPro" id="IPR020590">
    <property type="entry name" value="Guanylate_kinase_CS"/>
</dbReference>
<dbReference type="PANTHER" id="PTHR23117:SF13">
    <property type="entry name" value="GUANYLATE KINASE"/>
    <property type="match status" value="1"/>
</dbReference>
<keyword evidence="8 11" id="KW-0418">Kinase</keyword>
<dbReference type="HAMAP" id="MF_00328">
    <property type="entry name" value="Guanylate_kinase"/>
    <property type="match status" value="1"/>
</dbReference>
<dbReference type="FunFam" id="3.30.63.10:FF:000002">
    <property type="entry name" value="Guanylate kinase 1"/>
    <property type="match status" value="1"/>
</dbReference>
<reference evidence="13 14" key="1">
    <citation type="submission" date="2020-11" db="EMBL/GenBank/DDBJ databases">
        <title>Complete genome sequence for Salinimonas sp. strain G2-b.</title>
        <authorList>
            <person name="Park S.-J."/>
        </authorList>
    </citation>
    <scope>NUCLEOTIDE SEQUENCE [LARGE SCALE GENOMIC DNA]</scope>
    <source>
        <strain evidence="13 14">G2-b</strain>
    </source>
</reference>
<dbReference type="PROSITE" id="PS00856">
    <property type="entry name" value="GUANYLATE_KINASE_1"/>
    <property type="match status" value="1"/>
</dbReference>
<evidence type="ECO:0000256" key="7">
    <source>
        <dbReference type="ARBA" id="ARBA00022741"/>
    </source>
</evidence>
<evidence type="ECO:0000313" key="14">
    <source>
        <dbReference type="Proteomes" id="UP000595095"/>
    </source>
</evidence>
<evidence type="ECO:0000256" key="2">
    <source>
        <dbReference type="ARBA" id="ARBA00005790"/>
    </source>
</evidence>
<dbReference type="PROSITE" id="PS50052">
    <property type="entry name" value="GUANYLATE_KINASE_2"/>
    <property type="match status" value="1"/>
</dbReference>
<dbReference type="KEGG" id="smaa:IT774_00325"/>
<dbReference type="Gene3D" id="3.30.63.10">
    <property type="entry name" value="Guanylate Kinase phosphate binding domain"/>
    <property type="match status" value="1"/>
</dbReference>